<keyword evidence="9" id="KW-0472">Membrane</keyword>
<dbReference type="GO" id="GO:0006811">
    <property type="term" value="P:monoatomic ion transport"/>
    <property type="evidence" value="ECO:0007669"/>
    <property type="project" value="UniProtKB-KW"/>
</dbReference>
<dbReference type="RefSeq" id="WP_025513412.1">
    <property type="nucleotide sequence ID" value="NZ_CP016340.1"/>
</dbReference>
<dbReference type="InterPro" id="IPR023614">
    <property type="entry name" value="Porin_dom_sf"/>
</dbReference>
<evidence type="ECO:0000256" key="1">
    <source>
        <dbReference type="ARBA" id="ARBA00004571"/>
    </source>
</evidence>
<dbReference type="eggNOG" id="COG3203">
    <property type="taxonomic scope" value="Bacteria"/>
</dbReference>
<dbReference type="InterPro" id="IPR033900">
    <property type="entry name" value="Gram_neg_porin_domain"/>
</dbReference>
<dbReference type="InterPro" id="IPR050298">
    <property type="entry name" value="Gram-neg_bact_OMP"/>
</dbReference>
<accession>A0A157Q6N8</accession>
<dbReference type="PANTHER" id="PTHR34501">
    <property type="entry name" value="PROTEIN YDDL-RELATED"/>
    <property type="match status" value="1"/>
</dbReference>
<dbReference type="STRING" id="123899.SAMEA3906487_00017"/>
<evidence type="ECO:0000313" key="14">
    <source>
        <dbReference type="Proteomes" id="UP000076825"/>
    </source>
</evidence>
<dbReference type="PATRIC" id="fig|123899.6.peg.14"/>
<dbReference type="AlphaFoldDB" id="A0A157Q6N8"/>
<feature type="signal peptide" evidence="11">
    <location>
        <begin position="1"/>
        <end position="23"/>
    </location>
</feature>
<comment type="subunit">
    <text evidence="2">Homotrimer.</text>
</comment>
<keyword evidence="7" id="KW-0406">Ion transport</keyword>
<dbReference type="Pfam" id="PF13609">
    <property type="entry name" value="Porin_4"/>
    <property type="match status" value="1"/>
</dbReference>
<keyword evidence="8" id="KW-0626">Porin</keyword>
<evidence type="ECO:0000313" key="13">
    <source>
        <dbReference type="EMBL" id="SAI65979.1"/>
    </source>
</evidence>
<evidence type="ECO:0000256" key="11">
    <source>
        <dbReference type="SAM" id="SignalP"/>
    </source>
</evidence>
<dbReference type="GO" id="GO:0015288">
    <property type="term" value="F:porin activity"/>
    <property type="evidence" value="ECO:0007669"/>
    <property type="project" value="UniProtKB-KW"/>
</dbReference>
<evidence type="ECO:0000256" key="7">
    <source>
        <dbReference type="ARBA" id="ARBA00023065"/>
    </source>
</evidence>
<evidence type="ECO:0000256" key="4">
    <source>
        <dbReference type="ARBA" id="ARBA00022452"/>
    </source>
</evidence>
<organism evidence="13 14">
    <name type="scientific">Bordetella trematum</name>
    <dbReference type="NCBI Taxonomy" id="123899"/>
    <lineage>
        <taxon>Bacteria</taxon>
        <taxon>Pseudomonadati</taxon>
        <taxon>Pseudomonadota</taxon>
        <taxon>Betaproteobacteria</taxon>
        <taxon>Burkholderiales</taxon>
        <taxon>Alcaligenaceae</taxon>
        <taxon>Bordetella</taxon>
    </lineage>
</organism>
<dbReference type="PANTHER" id="PTHR34501:SF9">
    <property type="entry name" value="MAJOR OUTER MEMBRANE PROTEIN P.IA"/>
    <property type="match status" value="1"/>
</dbReference>
<feature type="domain" description="Porin" evidence="12">
    <location>
        <begin position="11"/>
        <end position="313"/>
    </location>
</feature>
<keyword evidence="4" id="KW-1134">Transmembrane beta strand</keyword>
<keyword evidence="10" id="KW-0998">Cell outer membrane</keyword>
<dbReference type="Proteomes" id="UP000076825">
    <property type="component" value="Chromosome 1"/>
</dbReference>
<dbReference type="SUPFAM" id="SSF56935">
    <property type="entry name" value="Porins"/>
    <property type="match status" value="1"/>
</dbReference>
<gene>
    <name evidence="13" type="ORF">SAMEA3906487_00017</name>
</gene>
<proteinExistence type="predicted"/>
<keyword evidence="3" id="KW-0813">Transport</keyword>
<dbReference type="CDD" id="cd00342">
    <property type="entry name" value="gram_neg_porins"/>
    <property type="match status" value="1"/>
</dbReference>
<keyword evidence="14" id="KW-1185">Reference proteome</keyword>
<sequence>MRNSHVAAWAATLIACASTPVWSATSSLKLSGSLDMGLRVTTSDDSRRLRTVSGGRSSSYIALSGVEELGGGWRTSFTLQTLFNMGNGKLLLDGQRFNGEASVGLEGPYGELRLGRQAVMGGQWGSLDAGFDGGWGGAGDLVMPAGYGDTGYAALVDNSVFYFSPKLGSFSLAGGYSFGVRDNDDEKKRRRDHLFTAGVQYANGPWSAALTLDGLLPRDKETRHPTRNYQATVAYEPDGYAVSIGVGRLYGISRGVAAKKGYWHAYTLGGRIDVGGAGKLRMALQYGPVLHFYSVATGYQYDLSKRTSLYAYVIRRFGGPFARELLTVGMRHRF</sequence>
<protein>
    <submittedName>
        <fullName evidence="13">Outer membrane porin protein</fullName>
    </submittedName>
</protein>
<dbReference type="GO" id="GO:0046930">
    <property type="term" value="C:pore complex"/>
    <property type="evidence" value="ECO:0007669"/>
    <property type="project" value="UniProtKB-KW"/>
</dbReference>
<evidence type="ECO:0000256" key="10">
    <source>
        <dbReference type="ARBA" id="ARBA00023237"/>
    </source>
</evidence>
<dbReference type="OrthoDB" id="8982743at2"/>
<name>A0A157Q6N8_9BORD</name>
<dbReference type="EMBL" id="LT546645">
    <property type="protein sequence ID" value="SAI65979.1"/>
    <property type="molecule type" value="Genomic_DNA"/>
</dbReference>
<evidence type="ECO:0000256" key="9">
    <source>
        <dbReference type="ARBA" id="ARBA00023136"/>
    </source>
</evidence>
<feature type="chain" id="PRO_5009816605" evidence="11">
    <location>
        <begin position="24"/>
        <end position="334"/>
    </location>
</feature>
<reference evidence="13 14" key="1">
    <citation type="submission" date="2016-04" db="EMBL/GenBank/DDBJ databases">
        <authorList>
            <consortium name="Pathogen Informatics"/>
        </authorList>
    </citation>
    <scope>NUCLEOTIDE SEQUENCE [LARGE SCALE GENOMIC DNA]</scope>
    <source>
        <strain evidence="13 14">H044680328</strain>
    </source>
</reference>
<comment type="subcellular location">
    <subcellularLocation>
        <location evidence="1">Cell outer membrane</location>
        <topology evidence="1">Multi-pass membrane protein</topology>
    </subcellularLocation>
</comment>
<dbReference type="KEGG" id="btrm:SAMEA390648700017"/>
<dbReference type="PROSITE" id="PS51257">
    <property type="entry name" value="PROKAR_LIPOPROTEIN"/>
    <property type="match status" value="1"/>
</dbReference>
<evidence type="ECO:0000256" key="6">
    <source>
        <dbReference type="ARBA" id="ARBA00022729"/>
    </source>
</evidence>
<dbReference type="GO" id="GO:0009279">
    <property type="term" value="C:cell outer membrane"/>
    <property type="evidence" value="ECO:0007669"/>
    <property type="project" value="UniProtKB-SubCell"/>
</dbReference>
<evidence type="ECO:0000256" key="5">
    <source>
        <dbReference type="ARBA" id="ARBA00022692"/>
    </source>
</evidence>
<dbReference type="GeneID" id="56588558"/>
<evidence type="ECO:0000256" key="2">
    <source>
        <dbReference type="ARBA" id="ARBA00011233"/>
    </source>
</evidence>
<evidence type="ECO:0000256" key="3">
    <source>
        <dbReference type="ARBA" id="ARBA00022448"/>
    </source>
</evidence>
<evidence type="ECO:0000256" key="8">
    <source>
        <dbReference type="ARBA" id="ARBA00023114"/>
    </source>
</evidence>
<evidence type="ECO:0000259" key="12">
    <source>
        <dbReference type="Pfam" id="PF13609"/>
    </source>
</evidence>
<dbReference type="Gene3D" id="2.40.160.10">
    <property type="entry name" value="Porin"/>
    <property type="match status" value="1"/>
</dbReference>
<keyword evidence="5" id="KW-0812">Transmembrane</keyword>
<keyword evidence="6 11" id="KW-0732">Signal</keyword>